<dbReference type="Gene3D" id="1.10.287.110">
    <property type="entry name" value="DnaJ domain"/>
    <property type="match status" value="1"/>
</dbReference>
<reference evidence="3 4" key="1">
    <citation type="journal article" date="2023" name="Hortic Res">
        <title>Pangenome of water caltrop reveals structural variations and asymmetric subgenome divergence after allopolyploidization.</title>
        <authorList>
            <person name="Zhang X."/>
            <person name="Chen Y."/>
            <person name="Wang L."/>
            <person name="Yuan Y."/>
            <person name="Fang M."/>
            <person name="Shi L."/>
            <person name="Lu R."/>
            <person name="Comes H.P."/>
            <person name="Ma Y."/>
            <person name="Chen Y."/>
            <person name="Huang G."/>
            <person name="Zhou Y."/>
            <person name="Zheng Z."/>
            <person name="Qiu Y."/>
        </authorList>
    </citation>
    <scope>NUCLEOTIDE SEQUENCE [LARGE SCALE GENOMIC DNA]</scope>
    <source>
        <tissue evidence="3">Roots</tissue>
    </source>
</reference>
<dbReference type="CDD" id="cd06257">
    <property type="entry name" value="DnaJ"/>
    <property type="match status" value="1"/>
</dbReference>
<evidence type="ECO:0000313" key="3">
    <source>
        <dbReference type="EMBL" id="KAK4753830.1"/>
    </source>
</evidence>
<dbReference type="InterPro" id="IPR018253">
    <property type="entry name" value="DnaJ_domain_CS"/>
</dbReference>
<dbReference type="SUPFAM" id="SSF46565">
    <property type="entry name" value="Chaperone J-domain"/>
    <property type="match status" value="1"/>
</dbReference>
<feature type="domain" description="J" evidence="2">
    <location>
        <begin position="90"/>
        <end position="159"/>
    </location>
</feature>
<name>A0AAN7PYC5_9MYRT</name>
<dbReference type="PRINTS" id="PR00625">
    <property type="entry name" value="JDOMAIN"/>
</dbReference>
<keyword evidence="4" id="KW-1185">Reference proteome</keyword>
<dbReference type="InterPro" id="IPR036869">
    <property type="entry name" value="J_dom_sf"/>
</dbReference>
<dbReference type="Proteomes" id="UP001345219">
    <property type="component" value="Chromosome 2"/>
</dbReference>
<comment type="caution">
    <text evidence="3">The sequence shown here is derived from an EMBL/GenBank/DDBJ whole genome shotgun (WGS) entry which is preliminary data.</text>
</comment>
<dbReference type="InterPro" id="IPR001623">
    <property type="entry name" value="DnaJ_domain"/>
</dbReference>
<organism evidence="3 4">
    <name type="scientific">Trapa incisa</name>
    <dbReference type="NCBI Taxonomy" id="236973"/>
    <lineage>
        <taxon>Eukaryota</taxon>
        <taxon>Viridiplantae</taxon>
        <taxon>Streptophyta</taxon>
        <taxon>Embryophyta</taxon>
        <taxon>Tracheophyta</taxon>
        <taxon>Spermatophyta</taxon>
        <taxon>Magnoliopsida</taxon>
        <taxon>eudicotyledons</taxon>
        <taxon>Gunneridae</taxon>
        <taxon>Pentapetalae</taxon>
        <taxon>rosids</taxon>
        <taxon>malvids</taxon>
        <taxon>Myrtales</taxon>
        <taxon>Lythraceae</taxon>
        <taxon>Trapa</taxon>
    </lineage>
</organism>
<dbReference type="Pfam" id="PF00226">
    <property type="entry name" value="DnaJ"/>
    <property type="match status" value="1"/>
</dbReference>
<dbReference type="PANTHER" id="PTHR44743">
    <property type="entry name" value="PUTATIVE, EXPRESSED-RELATED"/>
    <property type="match status" value="1"/>
</dbReference>
<dbReference type="EMBL" id="JAXIOK010000015">
    <property type="protein sequence ID" value="KAK4753830.1"/>
    <property type="molecule type" value="Genomic_DNA"/>
</dbReference>
<evidence type="ECO:0000256" key="1">
    <source>
        <dbReference type="SAM" id="MobiDB-lite"/>
    </source>
</evidence>
<dbReference type="SMART" id="SM00271">
    <property type="entry name" value="DnaJ"/>
    <property type="match status" value="1"/>
</dbReference>
<dbReference type="PANTHER" id="PTHR44743:SF10">
    <property type="entry name" value="J DOMAIN-CONTAINING PROTEIN"/>
    <property type="match status" value="1"/>
</dbReference>
<proteinExistence type="predicted"/>
<feature type="region of interest" description="Disordered" evidence="1">
    <location>
        <begin position="223"/>
        <end position="251"/>
    </location>
</feature>
<evidence type="ECO:0000313" key="4">
    <source>
        <dbReference type="Proteomes" id="UP001345219"/>
    </source>
</evidence>
<dbReference type="AlphaFoldDB" id="A0AAN7PYC5"/>
<dbReference type="PROSITE" id="PS50076">
    <property type="entry name" value="DNAJ_2"/>
    <property type="match status" value="1"/>
</dbReference>
<sequence length="268" mass="30840">MSQNSPLKISREPKYLKLVNGRRNALLRERSLTIHCNRRYFSLSSVPIQIKISRGVQGEYPRTAIARARTKIFLGLGGRCNMEDRHGSISYYSVLGLRPDCSGEEIRRAYRKLAMQWHPDRWTKTPSLLGEAKRNFQKIHEAYEVLSDEKKRTLYDAGLFDPEDEYDEGFCDFLQEMACLMTQEADTKENNCTMEDLQTLFMEMVQDFKVPLPSVLKDSCTATHSSSVKRKNQDYTEAPSSNKRNNARDSNLRISNSPVHVSGFAMYC</sequence>
<accession>A0AAN7PYC5</accession>
<evidence type="ECO:0000259" key="2">
    <source>
        <dbReference type="PROSITE" id="PS50076"/>
    </source>
</evidence>
<gene>
    <name evidence="3" type="ORF">SAY87_001934</name>
</gene>
<protein>
    <recommendedName>
        <fullName evidence="2">J domain-containing protein</fullName>
    </recommendedName>
</protein>
<dbReference type="PROSITE" id="PS00636">
    <property type="entry name" value="DNAJ_1"/>
    <property type="match status" value="1"/>
</dbReference>